<sequence length="63" mass="6820">MVQPGRVVGEIWSQRVLWLCAVGSAIGLYMVGVDRQAQNRARMMAEGLTSLDGPSSQSRGENV</sequence>
<dbReference type="EMBL" id="JBBWWR010000013">
    <property type="protein sequence ID" value="KAK8956316.1"/>
    <property type="molecule type" value="Genomic_DNA"/>
</dbReference>
<protein>
    <submittedName>
        <fullName evidence="2">Uncharacterized protein</fullName>
    </submittedName>
</protein>
<proteinExistence type="predicted"/>
<dbReference type="Proteomes" id="UP001412067">
    <property type="component" value="Unassembled WGS sequence"/>
</dbReference>
<comment type="caution">
    <text evidence="2">The sequence shown here is derived from an EMBL/GenBank/DDBJ whole genome shotgun (WGS) entry which is preliminary data.</text>
</comment>
<feature type="transmembrane region" description="Helical" evidence="1">
    <location>
        <begin position="16"/>
        <end position="33"/>
    </location>
</feature>
<organism evidence="2 3">
    <name type="scientific">Platanthera guangdongensis</name>
    <dbReference type="NCBI Taxonomy" id="2320717"/>
    <lineage>
        <taxon>Eukaryota</taxon>
        <taxon>Viridiplantae</taxon>
        <taxon>Streptophyta</taxon>
        <taxon>Embryophyta</taxon>
        <taxon>Tracheophyta</taxon>
        <taxon>Spermatophyta</taxon>
        <taxon>Magnoliopsida</taxon>
        <taxon>Liliopsida</taxon>
        <taxon>Asparagales</taxon>
        <taxon>Orchidaceae</taxon>
        <taxon>Orchidoideae</taxon>
        <taxon>Orchideae</taxon>
        <taxon>Orchidinae</taxon>
        <taxon>Platanthera</taxon>
    </lineage>
</organism>
<evidence type="ECO:0000256" key="1">
    <source>
        <dbReference type="SAM" id="Phobius"/>
    </source>
</evidence>
<keyword evidence="1" id="KW-0812">Transmembrane</keyword>
<keyword evidence="3" id="KW-1185">Reference proteome</keyword>
<accession>A0ABR2M1G7</accession>
<keyword evidence="1" id="KW-1133">Transmembrane helix</keyword>
<evidence type="ECO:0000313" key="2">
    <source>
        <dbReference type="EMBL" id="KAK8956316.1"/>
    </source>
</evidence>
<name>A0ABR2M1G7_9ASPA</name>
<evidence type="ECO:0000313" key="3">
    <source>
        <dbReference type="Proteomes" id="UP001412067"/>
    </source>
</evidence>
<reference evidence="2 3" key="1">
    <citation type="journal article" date="2022" name="Nat. Plants">
        <title>Genomes of leafy and leafless Platanthera orchids illuminate the evolution of mycoheterotrophy.</title>
        <authorList>
            <person name="Li M.H."/>
            <person name="Liu K.W."/>
            <person name="Li Z."/>
            <person name="Lu H.C."/>
            <person name="Ye Q.L."/>
            <person name="Zhang D."/>
            <person name="Wang J.Y."/>
            <person name="Li Y.F."/>
            <person name="Zhong Z.M."/>
            <person name="Liu X."/>
            <person name="Yu X."/>
            <person name="Liu D.K."/>
            <person name="Tu X.D."/>
            <person name="Liu B."/>
            <person name="Hao Y."/>
            <person name="Liao X.Y."/>
            <person name="Jiang Y.T."/>
            <person name="Sun W.H."/>
            <person name="Chen J."/>
            <person name="Chen Y.Q."/>
            <person name="Ai Y."/>
            <person name="Zhai J.W."/>
            <person name="Wu S.S."/>
            <person name="Zhou Z."/>
            <person name="Hsiao Y.Y."/>
            <person name="Wu W.L."/>
            <person name="Chen Y.Y."/>
            <person name="Lin Y.F."/>
            <person name="Hsu J.L."/>
            <person name="Li C.Y."/>
            <person name="Wang Z.W."/>
            <person name="Zhao X."/>
            <person name="Zhong W.Y."/>
            <person name="Ma X.K."/>
            <person name="Ma L."/>
            <person name="Huang J."/>
            <person name="Chen G.Z."/>
            <person name="Huang M.Z."/>
            <person name="Huang L."/>
            <person name="Peng D.H."/>
            <person name="Luo Y.B."/>
            <person name="Zou S.Q."/>
            <person name="Chen S.P."/>
            <person name="Lan S."/>
            <person name="Tsai W.C."/>
            <person name="Van de Peer Y."/>
            <person name="Liu Z.J."/>
        </authorList>
    </citation>
    <scope>NUCLEOTIDE SEQUENCE [LARGE SCALE GENOMIC DNA]</scope>
    <source>
        <strain evidence="2">Lor288</strain>
    </source>
</reference>
<keyword evidence="1" id="KW-0472">Membrane</keyword>
<gene>
    <name evidence="2" type="ORF">KSP40_PGU006865</name>
</gene>